<dbReference type="GO" id="GO:0030973">
    <property type="term" value="F:molybdate ion binding"/>
    <property type="evidence" value="ECO:0007669"/>
    <property type="project" value="TreeGrafter"/>
</dbReference>
<dbReference type="KEGG" id="top:TOPB45_0933"/>
<dbReference type="NCBIfam" id="TIGR01256">
    <property type="entry name" value="modA"/>
    <property type="match status" value="1"/>
</dbReference>
<dbReference type="EMBL" id="CP002829">
    <property type="protein sequence ID" value="AEH23030.1"/>
    <property type="molecule type" value="Genomic_DNA"/>
</dbReference>
<evidence type="ECO:0000256" key="3">
    <source>
        <dbReference type="ARBA" id="ARBA00022729"/>
    </source>
</evidence>
<feature type="binding site" evidence="4">
    <location>
        <position position="78"/>
    </location>
    <ligand>
        <name>molybdate</name>
        <dbReference type="ChEBI" id="CHEBI:36264"/>
    </ligand>
</feature>
<protein>
    <submittedName>
        <fullName evidence="5">Molybdenum ABC transporter, periplasmic molybdate-binding protein</fullName>
    </submittedName>
</protein>
<proteinExistence type="inferred from homology"/>
<dbReference type="eggNOG" id="COG0725">
    <property type="taxonomic scope" value="Bacteria"/>
</dbReference>
<evidence type="ECO:0000256" key="4">
    <source>
        <dbReference type="PIRSR" id="PIRSR004846-1"/>
    </source>
</evidence>
<dbReference type="Pfam" id="PF13531">
    <property type="entry name" value="SBP_bac_11"/>
    <property type="match status" value="1"/>
</dbReference>
<keyword evidence="6" id="KW-1185">Reference proteome</keyword>
<keyword evidence="3" id="KW-0732">Signal</keyword>
<dbReference type="GO" id="GO:0015689">
    <property type="term" value="P:molybdate ion transport"/>
    <property type="evidence" value="ECO:0007669"/>
    <property type="project" value="InterPro"/>
</dbReference>
<organism evidence="5 6">
    <name type="scientific">Thermodesulfobacterium geofontis (strain OPF15)</name>
    <dbReference type="NCBI Taxonomy" id="795359"/>
    <lineage>
        <taxon>Bacteria</taxon>
        <taxon>Pseudomonadati</taxon>
        <taxon>Thermodesulfobacteriota</taxon>
        <taxon>Thermodesulfobacteria</taxon>
        <taxon>Thermodesulfobacteriales</taxon>
        <taxon>Thermodesulfobacteriaceae</taxon>
        <taxon>Thermodesulfobacterium</taxon>
    </lineage>
</organism>
<accession>F8C5P4</accession>
<dbReference type="InterPro" id="IPR050682">
    <property type="entry name" value="ModA/WtpA"/>
</dbReference>
<dbReference type="STRING" id="795359.TOPB45_0933"/>
<feature type="binding site" evidence="4">
    <location>
        <position position="204"/>
    </location>
    <ligand>
        <name>molybdate</name>
        <dbReference type="ChEBI" id="CHEBI:36264"/>
    </ligand>
</feature>
<dbReference type="PANTHER" id="PTHR30632">
    <property type="entry name" value="MOLYBDATE-BINDING PERIPLASMIC PROTEIN"/>
    <property type="match status" value="1"/>
</dbReference>
<reference evidence="5 6" key="1">
    <citation type="journal article" date="2013" name="Genome Announc.">
        <title>Complete genome sequence of the hyperthermophilic sulfate-reducing bacterium Thermodesulfobacterium geofontis OPF15T.</title>
        <authorList>
            <person name="Elkins J.G."/>
            <person name="Hamilton-Brehm S.D."/>
            <person name="Lucas S."/>
            <person name="Han J."/>
            <person name="Lapidus A."/>
            <person name="Cheng J.F."/>
            <person name="Goodwin L.A."/>
            <person name="Pitluck S."/>
            <person name="Peters L."/>
            <person name="Mikhailova N."/>
            <person name="Davenport K.W."/>
            <person name="Detter J.C."/>
            <person name="Han C.S."/>
            <person name="Tapia R."/>
            <person name="Land M.L."/>
            <person name="Hauser L."/>
            <person name="Kyrpides N.C."/>
            <person name="Ivanova N.N."/>
            <person name="Pagani I."/>
            <person name="Bruce D."/>
            <person name="Woyke T."/>
            <person name="Cottingham R.W."/>
        </authorList>
    </citation>
    <scope>NUCLEOTIDE SEQUENCE [LARGE SCALE GENOMIC DNA]</scope>
    <source>
        <strain evidence="5 6">OPF15</strain>
    </source>
</reference>
<dbReference type="OrthoDB" id="9785015at2"/>
<dbReference type="AlphaFoldDB" id="F8C5P4"/>
<dbReference type="GO" id="GO:0046872">
    <property type="term" value="F:metal ion binding"/>
    <property type="evidence" value="ECO:0007669"/>
    <property type="project" value="UniProtKB-KW"/>
</dbReference>
<evidence type="ECO:0000313" key="5">
    <source>
        <dbReference type="EMBL" id="AEH23030.1"/>
    </source>
</evidence>
<dbReference type="RefSeq" id="WP_013909728.1">
    <property type="nucleotide sequence ID" value="NC_015682.1"/>
</dbReference>
<dbReference type="PIRSF" id="PIRSF004846">
    <property type="entry name" value="ModA"/>
    <property type="match status" value="1"/>
</dbReference>
<evidence type="ECO:0000256" key="1">
    <source>
        <dbReference type="ARBA" id="ARBA00009175"/>
    </source>
</evidence>
<gene>
    <name evidence="5" type="ordered locus">TOPB45_0933</name>
</gene>
<evidence type="ECO:0000256" key="2">
    <source>
        <dbReference type="ARBA" id="ARBA00022723"/>
    </source>
</evidence>
<dbReference type="Proteomes" id="UP000006583">
    <property type="component" value="Chromosome"/>
</dbReference>
<name>F8C5P4_THEGP</name>
<keyword evidence="2 4" id="KW-0479">Metal-binding</keyword>
<dbReference type="InterPro" id="IPR005950">
    <property type="entry name" value="ModA"/>
</dbReference>
<feature type="binding site" evidence="4">
    <location>
        <position position="186"/>
    </location>
    <ligand>
        <name>molybdate</name>
        <dbReference type="ChEBI" id="CHEBI:36264"/>
    </ligand>
</feature>
<dbReference type="PATRIC" id="fig|795359.3.peg.943"/>
<dbReference type="PANTHER" id="PTHR30632:SF0">
    <property type="entry name" value="SULFATE-BINDING PROTEIN"/>
    <property type="match status" value="1"/>
</dbReference>
<dbReference type="SUPFAM" id="SSF53850">
    <property type="entry name" value="Periplasmic binding protein-like II"/>
    <property type="match status" value="1"/>
</dbReference>
<dbReference type="Gene3D" id="3.40.190.10">
    <property type="entry name" value="Periplasmic binding protein-like II"/>
    <property type="match status" value="2"/>
</dbReference>
<keyword evidence="4" id="KW-0500">Molybdenum</keyword>
<comment type="similarity">
    <text evidence="1">Belongs to the bacterial solute-binding protein ModA family.</text>
</comment>
<dbReference type="HOGENOM" id="CLU_065520_3_0_0"/>
<evidence type="ECO:0000313" key="6">
    <source>
        <dbReference type="Proteomes" id="UP000006583"/>
    </source>
</evidence>
<sequence>MKRKIWVLLIFVLLMFFNFGYVYAYKDLKGAPKSESAVFKGQKLKLYVAAGLKKPMDEIIAIFEKKTGAKVVPNYGPSGGLYTQIKMGQPCDIFFSADWLYIEKLKEDGKLAEGQKFVQDILVLAVSQTGKNKVKSVKDLIKPGVVVGVADTRAPVGVYSERALKRMNIWDKLVSSGNLRARPATVNQLAIMLQKNELDAGLIYSSVAKAFNVEYVEEIPQKFTGEIIFGAAIIKGGNEKLAKEFLNIANDNINIFEKYGWRAVKK</sequence>